<dbReference type="AlphaFoldDB" id="A0A951U905"/>
<proteinExistence type="inferred from homology"/>
<feature type="transmembrane region" description="Helical" evidence="10">
    <location>
        <begin position="23"/>
        <end position="40"/>
    </location>
</feature>
<evidence type="ECO:0000256" key="5">
    <source>
        <dbReference type="ARBA" id="ARBA00022989"/>
    </source>
</evidence>
<evidence type="ECO:0000256" key="2">
    <source>
        <dbReference type="ARBA" id="ARBA00022448"/>
    </source>
</evidence>
<dbReference type="GO" id="GO:0005254">
    <property type="term" value="F:chloride channel activity"/>
    <property type="evidence" value="ECO:0007669"/>
    <property type="project" value="InterPro"/>
</dbReference>
<feature type="transmembrane region" description="Helical" evidence="10">
    <location>
        <begin position="52"/>
        <end position="71"/>
    </location>
</feature>
<evidence type="ECO:0000313" key="11">
    <source>
        <dbReference type="EMBL" id="MBW4544317.1"/>
    </source>
</evidence>
<keyword evidence="3" id="KW-1003">Cell membrane</keyword>
<accession>A0A951U905</accession>
<comment type="similarity">
    <text evidence="8">Belongs to the anion channel-forming bestrophin (TC 1.A.46) family.</text>
</comment>
<evidence type="ECO:0000256" key="8">
    <source>
        <dbReference type="ARBA" id="ARBA00034708"/>
    </source>
</evidence>
<evidence type="ECO:0000256" key="6">
    <source>
        <dbReference type="ARBA" id="ARBA00023065"/>
    </source>
</evidence>
<evidence type="ECO:0000256" key="4">
    <source>
        <dbReference type="ARBA" id="ARBA00022692"/>
    </source>
</evidence>
<evidence type="ECO:0008006" key="13">
    <source>
        <dbReference type="Google" id="ProtNLM"/>
    </source>
</evidence>
<dbReference type="GO" id="GO:0005886">
    <property type="term" value="C:plasma membrane"/>
    <property type="evidence" value="ECO:0007669"/>
    <property type="project" value="UniProtKB-SubCell"/>
</dbReference>
<dbReference type="EMBL" id="JAHHIF010000008">
    <property type="protein sequence ID" value="MBW4544317.1"/>
    <property type="molecule type" value="Genomic_DNA"/>
</dbReference>
<organism evidence="11 12">
    <name type="scientific">Symplocastrum torsivum CPER-KK1</name>
    <dbReference type="NCBI Taxonomy" id="450513"/>
    <lineage>
        <taxon>Bacteria</taxon>
        <taxon>Bacillati</taxon>
        <taxon>Cyanobacteriota</taxon>
        <taxon>Cyanophyceae</taxon>
        <taxon>Oscillatoriophycideae</taxon>
        <taxon>Oscillatoriales</taxon>
        <taxon>Microcoleaceae</taxon>
        <taxon>Symplocastrum</taxon>
    </lineage>
</organism>
<keyword evidence="4 10" id="KW-0812">Transmembrane</keyword>
<evidence type="ECO:0000256" key="3">
    <source>
        <dbReference type="ARBA" id="ARBA00022475"/>
    </source>
</evidence>
<keyword evidence="6" id="KW-0406">Ion transport</keyword>
<sequence length="317" mass="35794">MSVEQASWLRVVLRWRGSVAPKVLPGVLLCGGLGIFVSLLDHLGFPVSWQGFDIVVTNVSYNLVLGLLLVFRTNTAYERFWEGRKAWASLTANIRSLGYLILVSIVETEPTDRENKVSNLRLLTAFAVATKLQLRYQPVNSELEALMNPEQFQLLKTVKSTYLQLIVWVGHYIQQQYKRNLISANQQATMNALSNNLLEAITTCERIASTPIPLAYAIYLKRLLLIYCISLPFQVVDHLHWWTSPISAILSFVLLGIEEIGTEIENPFGEDANDLPLEEFCGTISKNIEDLIAANSQKNQEMREPNLELDSQLSSLR</sequence>
<evidence type="ECO:0000313" key="12">
    <source>
        <dbReference type="Proteomes" id="UP000753908"/>
    </source>
</evidence>
<dbReference type="PANTHER" id="PTHR33281:SF19">
    <property type="entry name" value="VOLTAGE-DEPENDENT ANION CHANNEL-FORMING PROTEIN YNEE"/>
    <property type="match status" value="1"/>
</dbReference>
<evidence type="ECO:0000256" key="7">
    <source>
        <dbReference type="ARBA" id="ARBA00023136"/>
    </source>
</evidence>
<evidence type="ECO:0000256" key="10">
    <source>
        <dbReference type="SAM" id="Phobius"/>
    </source>
</evidence>
<name>A0A951U905_9CYAN</name>
<feature type="region of interest" description="Disordered" evidence="9">
    <location>
        <begin position="298"/>
        <end position="317"/>
    </location>
</feature>
<evidence type="ECO:0000256" key="9">
    <source>
        <dbReference type="SAM" id="MobiDB-lite"/>
    </source>
</evidence>
<protein>
    <recommendedName>
        <fullName evidence="13">Bestrophin</fullName>
    </recommendedName>
</protein>
<reference evidence="11" key="2">
    <citation type="journal article" date="2022" name="Microbiol. Resour. Announc.">
        <title>Metagenome Sequencing to Explore Phylogenomics of Terrestrial Cyanobacteria.</title>
        <authorList>
            <person name="Ward R.D."/>
            <person name="Stajich J.E."/>
            <person name="Johansen J.R."/>
            <person name="Huntemann M."/>
            <person name="Clum A."/>
            <person name="Foster B."/>
            <person name="Foster B."/>
            <person name="Roux S."/>
            <person name="Palaniappan K."/>
            <person name="Varghese N."/>
            <person name="Mukherjee S."/>
            <person name="Reddy T.B.K."/>
            <person name="Daum C."/>
            <person name="Copeland A."/>
            <person name="Chen I.A."/>
            <person name="Ivanova N.N."/>
            <person name="Kyrpides N.C."/>
            <person name="Shapiro N."/>
            <person name="Eloe-Fadrosh E.A."/>
            <person name="Pietrasiak N."/>
        </authorList>
    </citation>
    <scope>NUCLEOTIDE SEQUENCE</scope>
    <source>
        <strain evidence="11">CPER-KK1</strain>
    </source>
</reference>
<dbReference type="InterPro" id="IPR044669">
    <property type="entry name" value="YneE/VCCN1/2-like"/>
</dbReference>
<keyword evidence="2" id="KW-0813">Transport</keyword>
<gene>
    <name evidence="11" type="ORF">KME25_07740</name>
</gene>
<keyword evidence="5 10" id="KW-1133">Transmembrane helix</keyword>
<comment type="subcellular location">
    <subcellularLocation>
        <location evidence="1">Cell membrane</location>
        <topology evidence="1">Multi-pass membrane protein</topology>
    </subcellularLocation>
</comment>
<keyword evidence="7 10" id="KW-0472">Membrane</keyword>
<comment type="caution">
    <text evidence="11">The sequence shown here is derived from an EMBL/GenBank/DDBJ whole genome shotgun (WGS) entry which is preliminary data.</text>
</comment>
<dbReference type="Pfam" id="PF25539">
    <property type="entry name" value="Bestrophin_2"/>
    <property type="match status" value="1"/>
</dbReference>
<dbReference type="Proteomes" id="UP000753908">
    <property type="component" value="Unassembled WGS sequence"/>
</dbReference>
<dbReference type="PANTHER" id="PTHR33281">
    <property type="entry name" value="UPF0187 PROTEIN YNEE"/>
    <property type="match status" value="1"/>
</dbReference>
<reference evidence="11" key="1">
    <citation type="submission" date="2021-05" db="EMBL/GenBank/DDBJ databases">
        <authorList>
            <person name="Pietrasiak N."/>
            <person name="Ward R."/>
            <person name="Stajich J.E."/>
            <person name="Kurbessoian T."/>
        </authorList>
    </citation>
    <scope>NUCLEOTIDE SEQUENCE</scope>
    <source>
        <strain evidence="11">CPER-KK1</strain>
    </source>
</reference>
<evidence type="ECO:0000256" key="1">
    <source>
        <dbReference type="ARBA" id="ARBA00004651"/>
    </source>
</evidence>